<dbReference type="EMBL" id="JAAQHG020000023">
    <property type="protein sequence ID" value="KAL1584775.1"/>
    <property type="molecule type" value="Genomic_DNA"/>
</dbReference>
<organism evidence="6 7">
    <name type="scientific">Cladosporium halotolerans</name>
    <dbReference type="NCBI Taxonomy" id="1052096"/>
    <lineage>
        <taxon>Eukaryota</taxon>
        <taxon>Fungi</taxon>
        <taxon>Dikarya</taxon>
        <taxon>Ascomycota</taxon>
        <taxon>Pezizomycotina</taxon>
        <taxon>Dothideomycetes</taxon>
        <taxon>Dothideomycetidae</taxon>
        <taxon>Cladosporiales</taxon>
        <taxon>Cladosporiaceae</taxon>
        <taxon>Cladosporium</taxon>
    </lineage>
</organism>
<dbReference type="Pfam" id="PF00072">
    <property type="entry name" value="Response_reg"/>
    <property type="match status" value="1"/>
</dbReference>
<dbReference type="InterPro" id="IPR001789">
    <property type="entry name" value="Sig_transdc_resp-reg_receiver"/>
</dbReference>
<evidence type="ECO:0000256" key="1">
    <source>
        <dbReference type="ARBA" id="ARBA00022553"/>
    </source>
</evidence>
<dbReference type="GO" id="GO:0000155">
    <property type="term" value="F:phosphorelay sensor kinase activity"/>
    <property type="evidence" value="ECO:0007669"/>
    <property type="project" value="InterPro"/>
</dbReference>
<dbReference type="SUPFAM" id="SSF47384">
    <property type="entry name" value="Homodimeric domain of signal transducing histidine kinase"/>
    <property type="match status" value="1"/>
</dbReference>
<evidence type="ECO:0000313" key="7">
    <source>
        <dbReference type="Proteomes" id="UP000803884"/>
    </source>
</evidence>
<dbReference type="PANTHER" id="PTHR43719">
    <property type="entry name" value="TWO-COMPONENT HISTIDINE KINASE"/>
    <property type="match status" value="1"/>
</dbReference>
<dbReference type="SUPFAM" id="SSF55874">
    <property type="entry name" value="ATPase domain of HSP90 chaperone/DNA topoisomerase II/histidine kinase"/>
    <property type="match status" value="1"/>
</dbReference>
<feature type="region of interest" description="Disordered" evidence="3">
    <location>
        <begin position="619"/>
        <end position="802"/>
    </location>
</feature>
<feature type="compositionally biased region" description="Basic and acidic residues" evidence="3">
    <location>
        <begin position="652"/>
        <end position="735"/>
    </location>
</feature>
<dbReference type="Gene3D" id="3.30.565.10">
    <property type="entry name" value="Histidine kinase-like ATPase, C-terminal domain"/>
    <property type="match status" value="1"/>
</dbReference>
<reference evidence="6 7" key="1">
    <citation type="journal article" date="2020" name="Microbiol. Resour. Announc.">
        <title>Draft Genome Sequence of a Cladosporium Species Isolated from the Mesophotic Ascidian Didemnum maculosum.</title>
        <authorList>
            <person name="Gioti A."/>
            <person name="Siaperas R."/>
            <person name="Nikolaivits E."/>
            <person name="Le Goff G."/>
            <person name="Ouazzani J."/>
            <person name="Kotoulas G."/>
            <person name="Topakas E."/>
        </authorList>
    </citation>
    <scope>NUCLEOTIDE SEQUENCE [LARGE SCALE GENOMIC DNA]</scope>
    <source>
        <strain evidence="6 7">TM138-S3</strain>
    </source>
</reference>
<dbReference type="Gene3D" id="3.40.50.2300">
    <property type="match status" value="1"/>
</dbReference>
<dbReference type="GeneID" id="96008017"/>
<dbReference type="PROSITE" id="PS50109">
    <property type="entry name" value="HIS_KIN"/>
    <property type="match status" value="1"/>
</dbReference>
<dbReference type="InterPro" id="IPR003594">
    <property type="entry name" value="HATPase_dom"/>
</dbReference>
<dbReference type="Pfam" id="PF00512">
    <property type="entry name" value="HisKA"/>
    <property type="match status" value="1"/>
</dbReference>
<feature type="domain" description="Response regulatory" evidence="5">
    <location>
        <begin position="805"/>
        <end position="942"/>
    </location>
</feature>
<dbReference type="PROSITE" id="PS50110">
    <property type="entry name" value="RESPONSE_REGULATORY"/>
    <property type="match status" value="1"/>
</dbReference>
<dbReference type="AlphaFoldDB" id="A0AB34KJ28"/>
<feature type="region of interest" description="Disordered" evidence="3">
    <location>
        <begin position="164"/>
        <end position="198"/>
    </location>
</feature>
<dbReference type="InterPro" id="IPR000014">
    <property type="entry name" value="PAS"/>
</dbReference>
<dbReference type="PANTHER" id="PTHR43719:SF60">
    <property type="entry name" value="HISTIDINE KINASE G2"/>
    <property type="match status" value="1"/>
</dbReference>
<dbReference type="Gene3D" id="1.10.287.130">
    <property type="match status" value="1"/>
</dbReference>
<dbReference type="PRINTS" id="PR00344">
    <property type="entry name" value="BCTRLSENSOR"/>
</dbReference>
<dbReference type="Proteomes" id="UP000803884">
    <property type="component" value="Unassembled WGS sequence"/>
</dbReference>
<dbReference type="InterPro" id="IPR035965">
    <property type="entry name" value="PAS-like_dom_sf"/>
</dbReference>
<dbReference type="SUPFAM" id="SSF55785">
    <property type="entry name" value="PYP-like sensor domain (PAS domain)"/>
    <property type="match status" value="1"/>
</dbReference>
<dbReference type="InterPro" id="IPR003661">
    <property type="entry name" value="HisK_dim/P_dom"/>
</dbReference>
<evidence type="ECO:0000259" key="5">
    <source>
        <dbReference type="PROSITE" id="PS50110"/>
    </source>
</evidence>
<dbReference type="CDD" id="cd16922">
    <property type="entry name" value="HATPase_EvgS-ArcB-TorS-like"/>
    <property type="match status" value="1"/>
</dbReference>
<dbReference type="Gene3D" id="3.30.450.20">
    <property type="entry name" value="PAS domain"/>
    <property type="match status" value="1"/>
</dbReference>
<protein>
    <submittedName>
        <fullName evidence="6">Uncharacterized protein</fullName>
    </submittedName>
</protein>
<name>A0AB34KJ28_9PEZI</name>
<dbReference type="RefSeq" id="XP_069227881.1">
    <property type="nucleotide sequence ID" value="XM_069375179.1"/>
</dbReference>
<dbReference type="InterPro" id="IPR005467">
    <property type="entry name" value="His_kinase_dom"/>
</dbReference>
<dbReference type="InterPro" id="IPR036097">
    <property type="entry name" value="HisK_dim/P_sf"/>
</dbReference>
<sequence length="944" mass="105741">MGSRTASDEQQEVGEGRMRLSSYEPLKSFKNPLPEIWKHSPIKLQDSYFLQSLAVTLSNFDYPAAVFWGFELSLLYNKAWEDAGGVREQGSPQRGSLSPDAWHALQKCINGGKPTRIPSHALLREQQKPEYEDYMVLLSPLFEPNFENAKGVVCQLFYNGGKEARGREDGSRKSGAKDASLAAGQTDETSTMDSCDLANDSTPLDEHPFFHRFAEMIPTGLAILDHNARAVFVNQHFYQLTTHWGEDQSFKSWPQSIHPDDYDRVMNAYQDAFRSQTELRAEFRALGSQHPWRLLLLTPLGTENLRHVSLGEHGGFICSVVDITSEKSAEDDQRRAAEEATERKRQQERFIDMISHEIRNPLSAMVHCVGDINDVLKKHEETGKIDHVAIAESLDTINLCISHQKNIVDDVLSYSKLDSSMLALTPKPCQPESELRGNLKIFQPEFRKHNIDFNCTTDEAYREVGVDWTLADLSRIGQVLINLTSNAIKFTSRKDKTRSITCKISASKDRPTSYPPNLVFFNKEREVPRLDSTQRPEWGGGEALYIMVAVIDTGIGISVENQKKLFERFKQATPKTNEIYGGSGLGLNISRKLVQLHGGEIGVTSEEGDGATFGFFFRVKRSDPPESGGPSEEKVKRQTSSARGQIRMSGLDAKEESSAKDPEESRRPQTEQELKRTQSSKEREIQSQNLKHDLAKEEATVRQESHGSGEVRDEERRSEAKHHDKPRTESQKMKEANQQTGAGGELGITGQSLRPREKLTPPSNKDLPASTNTKGKDRAGPSPPDAEQHTQLPLRTRTNKNEPPHALLVEDNSLNQKIVARKLASKGFIVSSASDGREAVDYVIDSFADPKTAGIGDDTKNQCDVDVVLMDQEMPIMDGNTATKEIRAKELELKREKRVPIVGVSGNAGEECLEEMKRCGVDEYIVKPYNIEDMVKKIESMIDE</sequence>
<keyword evidence="1 2" id="KW-0597">Phosphoprotein</keyword>
<proteinExistence type="predicted"/>
<dbReference type="SUPFAM" id="SSF52172">
    <property type="entry name" value="CheY-like"/>
    <property type="match status" value="1"/>
</dbReference>
<dbReference type="Pfam" id="PF02518">
    <property type="entry name" value="HATPase_c"/>
    <property type="match status" value="1"/>
</dbReference>
<dbReference type="InterPro" id="IPR036890">
    <property type="entry name" value="HATPase_C_sf"/>
</dbReference>
<dbReference type="InterPro" id="IPR050956">
    <property type="entry name" value="2C_system_His_kinase"/>
</dbReference>
<keyword evidence="7" id="KW-1185">Reference proteome</keyword>
<feature type="domain" description="Histidine kinase" evidence="4">
    <location>
        <begin position="353"/>
        <end position="621"/>
    </location>
</feature>
<evidence type="ECO:0000256" key="2">
    <source>
        <dbReference type="PROSITE-ProRule" id="PRU00169"/>
    </source>
</evidence>
<feature type="compositionally biased region" description="Basic and acidic residues" evidence="3">
    <location>
        <begin position="164"/>
        <end position="176"/>
    </location>
</feature>
<gene>
    <name evidence="6" type="ORF">WHR41_06574</name>
</gene>
<dbReference type="InterPro" id="IPR004358">
    <property type="entry name" value="Sig_transdc_His_kin-like_C"/>
</dbReference>
<evidence type="ECO:0000256" key="3">
    <source>
        <dbReference type="SAM" id="MobiDB-lite"/>
    </source>
</evidence>
<dbReference type="SMART" id="SM00388">
    <property type="entry name" value="HisKA"/>
    <property type="match status" value="1"/>
</dbReference>
<dbReference type="SMART" id="SM00387">
    <property type="entry name" value="HATPase_c"/>
    <property type="match status" value="1"/>
</dbReference>
<accession>A0AB34KJ28</accession>
<dbReference type="CDD" id="cd17546">
    <property type="entry name" value="REC_hyHK_CKI1_RcsC-like"/>
    <property type="match status" value="1"/>
</dbReference>
<dbReference type="CDD" id="cd00130">
    <property type="entry name" value="PAS"/>
    <property type="match status" value="1"/>
</dbReference>
<dbReference type="InterPro" id="IPR011006">
    <property type="entry name" value="CheY-like_superfamily"/>
</dbReference>
<comment type="caution">
    <text evidence="6">The sequence shown here is derived from an EMBL/GenBank/DDBJ whole genome shotgun (WGS) entry which is preliminary data.</text>
</comment>
<evidence type="ECO:0000259" key="4">
    <source>
        <dbReference type="PROSITE" id="PS50109"/>
    </source>
</evidence>
<feature type="modified residue" description="4-aspartylphosphate" evidence="2">
    <location>
        <position position="871"/>
    </location>
</feature>
<dbReference type="CDD" id="cd00082">
    <property type="entry name" value="HisKA"/>
    <property type="match status" value="1"/>
</dbReference>
<dbReference type="SMART" id="SM00448">
    <property type="entry name" value="REC"/>
    <property type="match status" value="1"/>
</dbReference>
<evidence type="ECO:0000313" key="6">
    <source>
        <dbReference type="EMBL" id="KAL1584775.1"/>
    </source>
</evidence>